<accession>A0A922AEK6</accession>
<dbReference type="EMBL" id="CM031839">
    <property type="protein sequence ID" value="KAG6676232.1"/>
    <property type="molecule type" value="Genomic_DNA"/>
</dbReference>
<gene>
    <name evidence="2" type="ORF">I3842_15G141600</name>
</gene>
<dbReference type="PANTHER" id="PTHR48007:SF64">
    <property type="entry name" value="POLLEN RECEPTOR-LIKE KINASE 1"/>
    <property type="match status" value="1"/>
</dbReference>
<proteinExistence type="predicted"/>
<comment type="caution">
    <text evidence="2">The sequence shown here is derived from an EMBL/GenBank/DDBJ whole genome shotgun (WGS) entry which is preliminary data.</text>
</comment>
<evidence type="ECO:0008006" key="4">
    <source>
        <dbReference type="Google" id="ProtNLM"/>
    </source>
</evidence>
<dbReference type="AlphaFoldDB" id="A0A922AEK6"/>
<name>A0A922AEK6_CARIL</name>
<dbReference type="InterPro" id="IPR046959">
    <property type="entry name" value="PRK1-6/SRF4-like"/>
</dbReference>
<organism evidence="2 3">
    <name type="scientific">Carya illinoinensis</name>
    <name type="common">Pecan</name>
    <dbReference type="NCBI Taxonomy" id="32201"/>
    <lineage>
        <taxon>Eukaryota</taxon>
        <taxon>Viridiplantae</taxon>
        <taxon>Streptophyta</taxon>
        <taxon>Embryophyta</taxon>
        <taxon>Tracheophyta</taxon>
        <taxon>Spermatophyta</taxon>
        <taxon>Magnoliopsida</taxon>
        <taxon>eudicotyledons</taxon>
        <taxon>Gunneridae</taxon>
        <taxon>Pentapetalae</taxon>
        <taxon>rosids</taxon>
        <taxon>fabids</taxon>
        <taxon>Fagales</taxon>
        <taxon>Juglandaceae</taxon>
        <taxon>Carya</taxon>
    </lineage>
</organism>
<reference evidence="2" key="1">
    <citation type="submission" date="2021-01" db="EMBL/GenBank/DDBJ databases">
        <authorList>
            <person name="Lovell J.T."/>
            <person name="Bentley N."/>
            <person name="Bhattarai G."/>
            <person name="Jenkins J.W."/>
            <person name="Sreedasyam A."/>
            <person name="Alarcon Y."/>
            <person name="Bock C."/>
            <person name="Boston L."/>
            <person name="Carlson J."/>
            <person name="Cervantes K."/>
            <person name="Clermont K."/>
            <person name="Krom N."/>
            <person name="Kubenka K."/>
            <person name="Mamidi S."/>
            <person name="Mattison C."/>
            <person name="Monteros M."/>
            <person name="Pisani C."/>
            <person name="Plott C."/>
            <person name="Rajasekar S."/>
            <person name="Rhein H.S."/>
            <person name="Rohla C."/>
            <person name="Song M."/>
            <person name="Hilaire R.S."/>
            <person name="Shu S."/>
            <person name="Wells L."/>
            <person name="Wang X."/>
            <person name="Webber J."/>
            <person name="Heerema R.J."/>
            <person name="Klein P."/>
            <person name="Conner P."/>
            <person name="Grauke L."/>
            <person name="Grimwood J."/>
            <person name="Schmutz J."/>
            <person name="Randall J.J."/>
        </authorList>
    </citation>
    <scope>NUCLEOTIDE SEQUENCE</scope>
    <source>
        <tissue evidence="2">Leaf</tissue>
    </source>
</reference>
<dbReference type="Proteomes" id="UP000811246">
    <property type="component" value="Chromosome 15"/>
</dbReference>
<sequence>MNWRVQFQRALVGWIQAPSLVMVVKRFKQMNNWGKEEFQEHMSKLGRLRHLNMLPLVAYYYRKEEKLLAFDYVQKASLAVHLHVSGSKSSSSKQKKKSSSAKKKNSADTQDSASSSKKKSPFDQLKKKDLLQLLKKSIEDNSDSEGSPKESEASSDSDPLMVAYFGHDSEG</sequence>
<dbReference type="PANTHER" id="PTHR48007">
    <property type="entry name" value="LEUCINE-RICH REPEAT RECEPTOR-LIKE PROTEIN KINASE PXC1"/>
    <property type="match status" value="1"/>
</dbReference>
<evidence type="ECO:0000313" key="3">
    <source>
        <dbReference type="Proteomes" id="UP000811246"/>
    </source>
</evidence>
<feature type="compositionally biased region" description="Basic residues" evidence="1">
    <location>
        <begin position="93"/>
        <end position="104"/>
    </location>
</feature>
<evidence type="ECO:0000256" key="1">
    <source>
        <dbReference type="SAM" id="MobiDB-lite"/>
    </source>
</evidence>
<feature type="region of interest" description="Disordered" evidence="1">
    <location>
        <begin position="83"/>
        <end position="171"/>
    </location>
</feature>
<evidence type="ECO:0000313" key="2">
    <source>
        <dbReference type="EMBL" id="KAG6676232.1"/>
    </source>
</evidence>
<protein>
    <recommendedName>
        <fullName evidence="4">Serine-threonine/tyrosine-protein kinase catalytic domain-containing protein</fullName>
    </recommendedName>
</protein>
<feature type="compositionally biased region" description="Basic and acidic residues" evidence="1">
    <location>
        <begin position="120"/>
        <end position="130"/>
    </location>
</feature>